<feature type="non-terminal residue" evidence="2">
    <location>
        <position position="98"/>
    </location>
</feature>
<dbReference type="AlphaFoldDB" id="A0A9N9C3I6"/>
<accession>A0A9N9C3I6</accession>
<dbReference type="Proteomes" id="UP000789508">
    <property type="component" value="Unassembled WGS sequence"/>
</dbReference>
<feature type="region of interest" description="Disordered" evidence="1">
    <location>
        <begin position="79"/>
        <end position="98"/>
    </location>
</feature>
<comment type="caution">
    <text evidence="2">The sequence shown here is derived from an EMBL/GenBank/DDBJ whole genome shotgun (WGS) entry which is preliminary data.</text>
</comment>
<keyword evidence="3" id="KW-1185">Reference proteome</keyword>
<dbReference type="OrthoDB" id="3365224at2759"/>
<gene>
    <name evidence="2" type="ORF">ALEPTO_LOCUS7632</name>
</gene>
<sequence length="98" mass="11054">ELQDDERSIRAFKNRSNFGPHYLAKSRSTTSLRSSYYTQPSLFSPIVTSSLAANSFLRDAGERSPTDVVEDIFSNANIYVQAPNSDSEDDDDKKEQKE</sequence>
<evidence type="ECO:0000256" key="1">
    <source>
        <dbReference type="SAM" id="MobiDB-lite"/>
    </source>
</evidence>
<protein>
    <submittedName>
        <fullName evidence="2">5981_t:CDS:1</fullName>
    </submittedName>
</protein>
<dbReference type="EMBL" id="CAJVPS010003466">
    <property type="protein sequence ID" value="CAG8589455.1"/>
    <property type="molecule type" value="Genomic_DNA"/>
</dbReference>
<organism evidence="2 3">
    <name type="scientific">Ambispora leptoticha</name>
    <dbReference type="NCBI Taxonomy" id="144679"/>
    <lineage>
        <taxon>Eukaryota</taxon>
        <taxon>Fungi</taxon>
        <taxon>Fungi incertae sedis</taxon>
        <taxon>Mucoromycota</taxon>
        <taxon>Glomeromycotina</taxon>
        <taxon>Glomeromycetes</taxon>
        <taxon>Archaeosporales</taxon>
        <taxon>Ambisporaceae</taxon>
        <taxon>Ambispora</taxon>
    </lineage>
</organism>
<reference evidence="2" key="1">
    <citation type="submission" date="2021-06" db="EMBL/GenBank/DDBJ databases">
        <authorList>
            <person name="Kallberg Y."/>
            <person name="Tangrot J."/>
            <person name="Rosling A."/>
        </authorList>
    </citation>
    <scope>NUCLEOTIDE SEQUENCE</scope>
    <source>
        <strain evidence="2">FL130A</strain>
    </source>
</reference>
<evidence type="ECO:0000313" key="3">
    <source>
        <dbReference type="Proteomes" id="UP000789508"/>
    </source>
</evidence>
<name>A0A9N9C3I6_9GLOM</name>
<evidence type="ECO:0000313" key="2">
    <source>
        <dbReference type="EMBL" id="CAG8589455.1"/>
    </source>
</evidence>
<proteinExistence type="predicted"/>